<evidence type="ECO:0000256" key="1">
    <source>
        <dbReference type="SAM" id="MobiDB-lite"/>
    </source>
</evidence>
<dbReference type="RefSeq" id="XP_016625052.1">
    <property type="nucleotide sequence ID" value="XM_016757803.1"/>
</dbReference>
<proteinExistence type="predicted"/>
<feature type="compositionally biased region" description="Basic and acidic residues" evidence="1">
    <location>
        <begin position="27"/>
        <end position="44"/>
    </location>
</feature>
<dbReference type="VEuPathDB" id="FungiDB:Z519_00043"/>
<accession>A0A0D2HY75</accession>
<reference evidence="2" key="1">
    <citation type="submission" date="2015-01" db="EMBL/GenBank/DDBJ databases">
        <title>The Genome Sequence of Cladophialophora bantiana CBS 173.52.</title>
        <authorList>
            <consortium name="The Broad Institute Genomics Platform"/>
            <person name="Cuomo C."/>
            <person name="de Hoog S."/>
            <person name="Gorbushina A."/>
            <person name="Stielow B."/>
            <person name="Teixiera M."/>
            <person name="Abouelleil A."/>
            <person name="Chapman S.B."/>
            <person name="Priest M."/>
            <person name="Young S.K."/>
            <person name="Wortman J."/>
            <person name="Nusbaum C."/>
            <person name="Birren B."/>
        </authorList>
    </citation>
    <scope>NUCLEOTIDE SEQUENCE [LARGE SCALE GENOMIC DNA]</scope>
    <source>
        <strain evidence="2">CBS 173.52</strain>
    </source>
</reference>
<keyword evidence="3" id="KW-1185">Reference proteome</keyword>
<feature type="compositionally biased region" description="Basic and acidic residues" evidence="1">
    <location>
        <begin position="95"/>
        <end position="114"/>
    </location>
</feature>
<dbReference type="OrthoDB" id="10563821at2759"/>
<dbReference type="AlphaFoldDB" id="A0A0D2HY75"/>
<evidence type="ECO:0000313" key="2">
    <source>
        <dbReference type="EMBL" id="KIW98383.1"/>
    </source>
</evidence>
<dbReference type="GeneID" id="27692971"/>
<gene>
    <name evidence="2" type="ORF">Z519_00043</name>
</gene>
<dbReference type="Proteomes" id="UP000053789">
    <property type="component" value="Unassembled WGS sequence"/>
</dbReference>
<organism evidence="2 3">
    <name type="scientific">Cladophialophora bantiana (strain ATCC 10958 / CBS 173.52 / CDC B-1940 / NIH 8579)</name>
    <name type="common">Xylohypha bantiana</name>
    <dbReference type="NCBI Taxonomy" id="1442370"/>
    <lineage>
        <taxon>Eukaryota</taxon>
        <taxon>Fungi</taxon>
        <taxon>Dikarya</taxon>
        <taxon>Ascomycota</taxon>
        <taxon>Pezizomycotina</taxon>
        <taxon>Eurotiomycetes</taxon>
        <taxon>Chaetothyriomycetidae</taxon>
        <taxon>Chaetothyriales</taxon>
        <taxon>Herpotrichiellaceae</taxon>
        <taxon>Cladophialophora</taxon>
    </lineage>
</organism>
<dbReference type="EMBL" id="KN846980">
    <property type="protein sequence ID" value="KIW98383.1"/>
    <property type="molecule type" value="Genomic_DNA"/>
</dbReference>
<evidence type="ECO:0000313" key="3">
    <source>
        <dbReference type="Proteomes" id="UP000053789"/>
    </source>
</evidence>
<dbReference type="HOGENOM" id="CLU_1586282_0_0_1"/>
<protein>
    <submittedName>
        <fullName evidence="2">Uncharacterized protein</fullName>
    </submittedName>
</protein>
<feature type="region of interest" description="Disordered" evidence="1">
    <location>
        <begin position="95"/>
        <end position="168"/>
    </location>
</feature>
<sequence>MAGPDEFFKRLSGFEGWVVKPSDEDDRFYKPKEGAKANDTEDLRGNPAYSNFWRGIYDQAKKQEAMDVSNQQPADEAFEIAQSYRIWHYERLDKKRSPTEKDELAKEDSDEARTEGQTMQSHLRGISRAVRYKLLPQGSRPPTQTDRNQEGQEMVARSIDFQTRKTTC</sequence>
<feature type="region of interest" description="Disordered" evidence="1">
    <location>
        <begin position="25"/>
        <end position="46"/>
    </location>
</feature>
<name>A0A0D2HY75_CLAB1</name>